<keyword evidence="4" id="KW-0131">Cell cycle</keyword>
<dbReference type="Pfam" id="PF04079">
    <property type="entry name" value="SMC_ScpB"/>
    <property type="match status" value="1"/>
</dbReference>
<dbReference type="InterPro" id="IPR005234">
    <property type="entry name" value="ScpB_csome_segregation"/>
</dbReference>
<evidence type="ECO:0000256" key="2">
    <source>
        <dbReference type="ARBA" id="ARBA00022618"/>
    </source>
</evidence>
<evidence type="ECO:0000256" key="4">
    <source>
        <dbReference type="ARBA" id="ARBA00023306"/>
    </source>
</evidence>
<dbReference type="Proteomes" id="UP000045545">
    <property type="component" value="Unassembled WGS sequence"/>
</dbReference>
<keyword evidence="2" id="KW-0132">Cell division</keyword>
<dbReference type="NCBIfam" id="TIGR00281">
    <property type="entry name" value="SMC-Scp complex subunit ScpB"/>
    <property type="match status" value="1"/>
</dbReference>
<dbReference type="PANTHER" id="PTHR34298:SF2">
    <property type="entry name" value="SEGREGATION AND CONDENSATION PROTEIN B"/>
    <property type="match status" value="1"/>
</dbReference>
<accession>A0A0E3W3N0</accession>
<dbReference type="GO" id="GO:0051304">
    <property type="term" value="P:chromosome separation"/>
    <property type="evidence" value="ECO:0007669"/>
    <property type="project" value="InterPro"/>
</dbReference>
<organism evidence="5 6">
    <name type="scientific">Syntrophomonas zehnderi OL-4</name>
    <dbReference type="NCBI Taxonomy" id="690567"/>
    <lineage>
        <taxon>Bacteria</taxon>
        <taxon>Bacillati</taxon>
        <taxon>Bacillota</taxon>
        <taxon>Clostridia</taxon>
        <taxon>Eubacteriales</taxon>
        <taxon>Syntrophomonadaceae</taxon>
        <taxon>Syntrophomonas</taxon>
    </lineage>
</organism>
<keyword evidence="1" id="KW-0963">Cytoplasm</keyword>
<dbReference type="Gene3D" id="1.10.10.10">
    <property type="entry name" value="Winged helix-like DNA-binding domain superfamily/Winged helix DNA-binding domain"/>
    <property type="match status" value="2"/>
</dbReference>
<dbReference type="RefSeq" id="WP_046498964.1">
    <property type="nucleotide sequence ID" value="NZ_CGIH01000038.1"/>
</dbReference>
<protein>
    <submittedName>
        <fullName evidence="5">Chromosome segregation/condensation protein ScpB</fullName>
    </submittedName>
</protein>
<reference evidence="5 6" key="1">
    <citation type="submission" date="2015-03" db="EMBL/GenBank/DDBJ databases">
        <authorList>
            <person name="Murphy D."/>
        </authorList>
    </citation>
    <scope>NUCLEOTIDE SEQUENCE [LARGE SCALE GENOMIC DNA]</scope>
    <source>
        <strain evidence="5 6">OL-4</strain>
    </source>
</reference>
<evidence type="ECO:0000256" key="1">
    <source>
        <dbReference type="ARBA" id="ARBA00022490"/>
    </source>
</evidence>
<dbReference type="AlphaFoldDB" id="A0A0E3W3N0"/>
<dbReference type="SUPFAM" id="SSF46785">
    <property type="entry name" value="Winged helix' DNA-binding domain"/>
    <property type="match status" value="2"/>
</dbReference>
<evidence type="ECO:0000313" key="6">
    <source>
        <dbReference type="Proteomes" id="UP000045545"/>
    </source>
</evidence>
<dbReference type="PANTHER" id="PTHR34298">
    <property type="entry name" value="SEGREGATION AND CONDENSATION PROTEIN B"/>
    <property type="match status" value="1"/>
</dbReference>
<proteinExistence type="predicted"/>
<evidence type="ECO:0000256" key="3">
    <source>
        <dbReference type="ARBA" id="ARBA00022829"/>
    </source>
</evidence>
<gene>
    <name evidence="5" type="ORF">2261</name>
</gene>
<dbReference type="STRING" id="690567.2261"/>
<sequence length="170" mass="19098">MLMQDDIKAAIEAVLFVSGERVGSQELSHLLNISEADLKQVMQEMMLEYQQEKRGLQIMALEGGYIMGTKPEYAGVLSQMIKPVRLRLSPAALETLAIIAYQQPVTRAEIEQLRGVKVERILTNLLERGLIKEDGHKAVIGKPIIYRTTYEFLKIFGLSSLNDLPALEVK</sequence>
<dbReference type="InterPro" id="IPR036388">
    <property type="entry name" value="WH-like_DNA-bd_sf"/>
</dbReference>
<dbReference type="GO" id="GO:0051301">
    <property type="term" value="P:cell division"/>
    <property type="evidence" value="ECO:0007669"/>
    <property type="project" value="UniProtKB-KW"/>
</dbReference>
<dbReference type="EMBL" id="CGIH01000038">
    <property type="protein sequence ID" value="CFX94150.1"/>
    <property type="molecule type" value="Genomic_DNA"/>
</dbReference>
<name>A0A0E3W3N0_9FIRM</name>
<keyword evidence="6" id="KW-1185">Reference proteome</keyword>
<dbReference type="OrthoDB" id="9806226at2"/>
<evidence type="ECO:0000313" key="5">
    <source>
        <dbReference type="EMBL" id="CFX94150.1"/>
    </source>
</evidence>
<keyword evidence="3" id="KW-0159">Chromosome partition</keyword>
<dbReference type="PIRSF" id="PIRSF019345">
    <property type="entry name" value="ScpB"/>
    <property type="match status" value="1"/>
</dbReference>
<dbReference type="InterPro" id="IPR036390">
    <property type="entry name" value="WH_DNA-bd_sf"/>
</dbReference>